<evidence type="ECO:0000256" key="4">
    <source>
        <dbReference type="ARBA" id="ARBA00022833"/>
    </source>
</evidence>
<comment type="catalytic activity">
    <reaction evidence="5">
        <text>hydrogencarbonate + H(+) = CO2 + H2O</text>
        <dbReference type="Rhea" id="RHEA:10748"/>
        <dbReference type="ChEBI" id="CHEBI:15377"/>
        <dbReference type="ChEBI" id="CHEBI:15378"/>
        <dbReference type="ChEBI" id="CHEBI:16526"/>
        <dbReference type="ChEBI" id="CHEBI:17544"/>
        <dbReference type="EC" id="4.2.1.1"/>
    </reaction>
</comment>
<dbReference type="EC" id="4.2.1.1" evidence="2"/>
<dbReference type="AlphaFoldDB" id="A0A2N6SDR7"/>
<dbReference type="RefSeq" id="WP_006364120.1">
    <property type="nucleotide sequence ID" value="NZ_CP046313.1"/>
</dbReference>
<comment type="cofactor">
    <cofactor evidence="6">
        <name>Zn(2+)</name>
        <dbReference type="ChEBI" id="CHEBI:29105"/>
    </cofactor>
    <text evidence="6">Binds 1 zinc ion per subunit.</text>
</comment>
<reference evidence="7 9" key="1">
    <citation type="submission" date="2017-09" db="EMBL/GenBank/DDBJ databases">
        <title>Bacterial strain isolated from the female urinary microbiota.</title>
        <authorList>
            <person name="Thomas-White K."/>
            <person name="Kumar N."/>
            <person name="Forster S."/>
            <person name="Putonti C."/>
            <person name="Lawley T."/>
            <person name="Wolfe A.J."/>
        </authorList>
    </citation>
    <scope>NUCLEOTIDE SEQUENCE [LARGE SCALE GENOMIC DNA]</scope>
    <source>
        <strain evidence="7 9">UMB0186</strain>
    </source>
</reference>
<dbReference type="STRING" id="84135.GCA_001052115_01734"/>
<dbReference type="GeneID" id="84802175"/>
<keyword evidence="3 6" id="KW-0479">Metal-binding</keyword>
<comment type="similarity">
    <text evidence="1">Belongs to the beta-class carbonic anhydrase family.</text>
</comment>
<dbReference type="EMBL" id="CP046313">
    <property type="protein sequence ID" value="QGS07273.1"/>
    <property type="molecule type" value="Genomic_DNA"/>
</dbReference>
<dbReference type="PANTHER" id="PTHR43175:SF3">
    <property type="entry name" value="CARBON DISULFIDE HYDROLASE"/>
    <property type="match status" value="1"/>
</dbReference>
<dbReference type="PANTHER" id="PTHR43175">
    <property type="entry name" value="CARBONIC ANHYDRASE"/>
    <property type="match status" value="1"/>
</dbReference>
<dbReference type="InterPro" id="IPR036874">
    <property type="entry name" value="Carbonic_anhydrase_sf"/>
</dbReference>
<dbReference type="Gene3D" id="3.40.1050.10">
    <property type="entry name" value="Carbonic anhydrase"/>
    <property type="match status" value="1"/>
</dbReference>
<feature type="binding site" evidence="6">
    <location>
        <position position="39"/>
    </location>
    <ligand>
        <name>Zn(2+)</name>
        <dbReference type="ChEBI" id="CHEBI:29105"/>
    </ligand>
</feature>
<dbReference type="Pfam" id="PF00484">
    <property type="entry name" value="Pro_CA"/>
    <property type="match status" value="1"/>
</dbReference>
<feature type="binding site" evidence="6">
    <location>
        <position position="41"/>
    </location>
    <ligand>
        <name>Zn(2+)</name>
        <dbReference type="ChEBI" id="CHEBI:29105"/>
    </ligand>
</feature>
<evidence type="ECO:0000256" key="6">
    <source>
        <dbReference type="PIRSR" id="PIRSR601765-1"/>
    </source>
</evidence>
<feature type="binding site" evidence="6">
    <location>
        <position position="100"/>
    </location>
    <ligand>
        <name>Zn(2+)</name>
        <dbReference type="ChEBI" id="CHEBI:29105"/>
    </ligand>
</feature>
<keyword evidence="4 6" id="KW-0862">Zinc</keyword>
<dbReference type="OrthoDB" id="9792260at2"/>
<dbReference type="Proteomes" id="UP000235670">
    <property type="component" value="Unassembled WGS sequence"/>
</dbReference>
<accession>A0A2N6SDR7</accession>
<sequence length="195" mass="22132">MRLLDSMLEYNEYFVKFEEYQKYKTEDKYPAKRVVMFTCMDTRLVELATKSLNLSQGDVKVVKNAGAILTHPFGSIMRSLIIAVHMLKADEIIVMGHHDCGMQNINTDLILEKMKERGISGETLDILQYSGLDLSKWLHGFDDVTESVTHDVNMICNHPLIPNDVPVHGLVINPDDGKVDLVVNGYDNIKDYKGE</sequence>
<dbReference type="InterPro" id="IPR001765">
    <property type="entry name" value="Carbonic_anhydrase"/>
</dbReference>
<feature type="binding site" evidence="6">
    <location>
        <position position="97"/>
    </location>
    <ligand>
        <name>Zn(2+)</name>
        <dbReference type="ChEBI" id="CHEBI:29105"/>
    </ligand>
</feature>
<evidence type="ECO:0000313" key="9">
    <source>
        <dbReference type="Proteomes" id="UP000235670"/>
    </source>
</evidence>
<evidence type="ECO:0000313" key="7">
    <source>
        <dbReference type="EMBL" id="PMC52095.1"/>
    </source>
</evidence>
<dbReference type="EMBL" id="PNGT01000007">
    <property type="protein sequence ID" value="PMC52095.1"/>
    <property type="molecule type" value="Genomic_DNA"/>
</dbReference>
<gene>
    <name evidence="7" type="ORF">CJ218_06755</name>
    <name evidence="8" type="ORF">FOC50_02755</name>
</gene>
<dbReference type="GO" id="GO:0004089">
    <property type="term" value="F:carbonate dehydratase activity"/>
    <property type="evidence" value="ECO:0007669"/>
    <property type="project" value="UniProtKB-EC"/>
</dbReference>
<evidence type="ECO:0000256" key="3">
    <source>
        <dbReference type="ARBA" id="ARBA00022723"/>
    </source>
</evidence>
<dbReference type="CDD" id="cd03379">
    <property type="entry name" value="beta_CA_cladeD"/>
    <property type="match status" value="1"/>
</dbReference>
<proteinExistence type="inferred from homology"/>
<name>A0A2N6SDR7_9BACL</name>
<organism evidence="7 9">
    <name type="scientific">Gemella sanguinis</name>
    <dbReference type="NCBI Taxonomy" id="84135"/>
    <lineage>
        <taxon>Bacteria</taxon>
        <taxon>Bacillati</taxon>
        <taxon>Bacillota</taxon>
        <taxon>Bacilli</taxon>
        <taxon>Bacillales</taxon>
        <taxon>Gemellaceae</taxon>
        <taxon>Gemella</taxon>
    </lineage>
</organism>
<evidence type="ECO:0000256" key="1">
    <source>
        <dbReference type="ARBA" id="ARBA00006217"/>
    </source>
</evidence>
<evidence type="ECO:0000256" key="5">
    <source>
        <dbReference type="ARBA" id="ARBA00048348"/>
    </source>
</evidence>
<dbReference type="Proteomes" id="UP000427636">
    <property type="component" value="Chromosome"/>
</dbReference>
<reference evidence="8 10" key="2">
    <citation type="submission" date="2019-11" db="EMBL/GenBank/DDBJ databases">
        <title>FDA dAtabase for Regulatory Grade micrObial Sequences (FDA-ARGOS): Supporting development and validation of Infectious Disease Dx tests.</title>
        <authorList>
            <person name="Turner S."/>
            <person name="Byrd R."/>
            <person name="Tallon L."/>
            <person name="Sadzewicz L."/>
            <person name="Vavikolanu K."/>
            <person name="Mehta A."/>
            <person name="Aluvathingal J."/>
            <person name="Nadendla S."/>
            <person name="Myers T."/>
            <person name="Yan Y."/>
            <person name="Sichtig H."/>
        </authorList>
    </citation>
    <scope>NUCLEOTIDE SEQUENCE [LARGE SCALE GENOMIC DNA]</scope>
    <source>
        <strain evidence="8 10">FDAARGOS_742</strain>
    </source>
</reference>
<evidence type="ECO:0000256" key="2">
    <source>
        <dbReference type="ARBA" id="ARBA00012925"/>
    </source>
</evidence>
<evidence type="ECO:0000313" key="8">
    <source>
        <dbReference type="EMBL" id="QGS07273.1"/>
    </source>
</evidence>
<evidence type="ECO:0000313" key="10">
    <source>
        <dbReference type="Proteomes" id="UP000427636"/>
    </source>
</evidence>
<protein>
    <recommendedName>
        <fullName evidence="2">carbonic anhydrase</fullName>
        <ecNumber evidence="2">4.2.1.1</ecNumber>
    </recommendedName>
</protein>
<dbReference type="GO" id="GO:0008270">
    <property type="term" value="F:zinc ion binding"/>
    <property type="evidence" value="ECO:0007669"/>
    <property type="project" value="InterPro"/>
</dbReference>
<keyword evidence="10" id="KW-1185">Reference proteome</keyword>
<dbReference type="SUPFAM" id="SSF53056">
    <property type="entry name" value="beta-carbonic anhydrase, cab"/>
    <property type="match status" value="1"/>
</dbReference>
<dbReference type="SMART" id="SM00947">
    <property type="entry name" value="Pro_CA"/>
    <property type="match status" value="1"/>
</dbReference>